<sequence length="254" mass="26294">MAGMINLNDKVVLVTGASRGIGAVCVRGLLEAGASVAAHLGRSGHGGEALLEEFGAQRIHVLSGDLACGGEAARLFQAAADWQGRVDVLVNNAGIAPSVTVDDPLEAWASVWQETLQVNLLSVAEACREAIQHFRGQGGGIIINIASRAAFRGDQPDAMHYAASKGGVIALTRSVARGFAAEGVLAYAVAPGWVRTEMAEAYLNEHAADLAREFPLGDAAPPEDVAATVVFLASGLVRHMTGATLDINGASYVR</sequence>
<dbReference type="PRINTS" id="PR00081">
    <property type="entry name" value="GDHRDH"/>
</dbReference>
<accession>A0ABQ2GFF4</accession>
<dbReference type="Gene3D" id="3.40.50.720">
    <property type="entry name" value="NAD(P)-binding Rossmann-like Domain"/>
    <property type="match status" value="1"/>
</dbReference>
<comment type="caution">
    <text evidence="2">The sequence shown here is derived from an EMBL/GenBank/DDBJ whole genome shotgun (WGS) entry which is preliminary data.</text>
</comment>
<dbReference type="SUPFAM" id="SSF51735">
    <property type="entry name" value="NAD(P)-binding Rossmann-fold domains"/>
    <property type="match status" value="1"/>
</dbReference>
<dbReference type="InterPro" id="IPR050259">
    <property type="entry name" value="SDR"/>
</dbReference>
<dbReference type="EMBL" id="BMOL01000026">
    <property type="protein sequence ID" value="GGL93211.1"/>
    <property type="molecule type" value="Genomic_DNA"/>
</dbReference>
<dbReference type="InterPro" id="IPR002347">
    <property type="entry name" value="SDR_fam"/>
</dbReference>
<protein>
    <submittedName>
        <fullName evidence="2">NAD-dependent epimerase</fullName>
    </submittedName>
</protein>
<gene>
    <name evidence="2" type="ORF">GCM10010840_34050</name>
</gene>
<reference evidence="3" key="1">
    <citation type="journal article" date="2019" name="Int. J. Syst. Evol. Microbiol.">
        <title>The Global Catalogue of Microorganisms (GCM) 10K type strain sequencing project: providing services to taxonomists for standard genome sequencing and annotation.</title>
        <authorList>
            <consortium name="The Broad Institute Genomics Platform"/>
            <consortium name="The Broad Institute Genome Sequencing Center for Infectious Disease"/>
            <person name="Wu L."/>
            <person name="Ma J."/>
        </authorList>
    </citation>
    <scope>NUCLEOTIDE SEQUENCE [LARGE SCALE GENOMIC DNA]</scope>
    <source>
        <strain evidence="3">JCM 15442</strain>
    </source>
</reference>
<evidence type="ECO:0000313" key="2">
    <source>
        <dbReference type="EMBL" id="GGL93211.1"/>
    </source>
</evidence>
<comment type="similarity">
    <text evidence="1">Belongs to the short-chain dehydrogenases/reductases (SDR) family.</text>
</comment>
<keyword evidence="3" id="KW-1185">Reference proteome</keyword>
<dbReference type="Proteomes" id="UP000639973">
    <property type="component" value="Unassembled WGS sequence"/>
</dbReference>
<organism evidence="2 3">
    <name type="scientific">Deinococcus aerolatus</name>
    <dbReference type="NCBI Taxonomy" id="522487"/>
    <lineage>
        <taxon>Bacteria</taxon>
        <taxon>Thermotogati</taxon>
        <taxon>Deinococcota</taxon>
        <taxon>Deinococci</taxon>
        <taxon>Deinococcales</taxon>
        <taxon>Deinococcaceae</taxon>
        <taxon>Deinococcus</taxon>
    </lineage>
</organism>
<dbReference type="PRINTS" id="PR00080">
    <property type="entry name" value="SDRFAMILY"/>
</dbReference>
<name>A0ABQ2GFF4_9DEIO</name>
<dbReference type="Pfam" id="PF13561">
    <property type="entry name" value="adh_short_C2"/>
    <property type="match status" value="1"/>
</dbReference>
<evidence type="ECO:0000313" key="3">
    <source>
        <dbReference type="Proteomes" id="UP000639973"/>
    </source>
</evidence>
<dbReference type="CDD" id="cd05233">
    <property type="entry name" value="SDR_c"/>
    <property type="match status" value="1"/>
</dbReference>
<dbReference type="PANTHER" id="PTHR42879:SF2">
    <property type="entry name" value="3-OXOACYL-[ACYL-CARRIER-PROTEIN] REDUCTASE FABG"/>
    <property type="match status" value="1"/>
</dbReference>
<evidence type="ECO:0000256" key="1">
    <source>
        <dbReference type="ARBA" id="ARBA00006484"/>
    </source>
</evidence>
<dbReference type="InterPro" id="IPR036291">
    <property type="entry name" value="NAD(P)-bd_dom_sf"/>
</dbReference>
<proteinExistence type="inferred from homology"/>
<dbReference type="PANTHER" id="PTHR42879">
    <property type="entry name" value="3-OXOACYL-(ACYL-CARRIER-PROTEIN) REDUCTASE"/>
    <property type="match status" value="1"/>
</dbReference>